<keyword evidence="3" id="KW-1185">Reference proteome</keyword>
<proteinExistence type="predicted"/>
<evidence type="ECO:0000256" key="1">
    <source>
        <dbReference type="SAM" id="MobiDB-lite"/>
    </source>
</evidence>
<feature type="compositionally biased region" description="Pro residues" evidence="1">
    <location>
        <begin position="13"/>
        <end position="25"/>
    </location>
</feature>
<organism evidence="2 3">
    <name type="scientific">Caerostris extrusa</name>
    <name type="common">Bark spider</name>
    <name type="synonym">Caerostris bankana</name>
    <dbReference type="NCBI Taxonomy" id="172846"/>
    <lineage>
        <taxon>Eukaryota</taxon>
        <taxon>Metazoa</taxon>
        <taxon>Ecdysozoa</taxon>
        <taxon>Arthropoda</taxon>
        <taxon>Chelicerata</taxon>
        <taxon>Arachnida</taxon>
        <taxon>Araneae</taxon>
        <taxon>Araneomorphae</taxon>
        <taxon>Entelegynae</taxon>
        <taxon>Araneoidea</taxon>
        <taxon>Araneidae</taxon>
        <taxon>Caerostris</taxon>
    </lineage>
</organism>
<reference evidence="2 3" key="1">
    <citation type="submission" date="2021-06" db="EMBL/GenBank/DDBJ databases">
        <title>Caerostris extrusa draft genome.</title>
        <authorList>
            <person name="Kono N."/>
            <person name="Arakawa K."/>
        </authorList>
    </citation>
    <scope>NUCLEOTIDE SEQUENCE [LARGE SCALE GENOMIC DNA]</scope>
</reference>
<dbReference type="EMBL" id="BPLR01002287">
    <property type="protein sequence ID" value="GIX72170.1"/>
    <property type="molecule type" value="Genomic_DNA"/>
</dbReference>
<comment type="caution">
    <text evidence="2">The sequence shown here is derived from an EMBL/GenBank/DDBJ whole genome shotgun (WGS) entry which is preliminary data.</text>
</comment>
<evidence type="ECO:0000313" key="3">
    <source>
        <dbReference type="Proteomes" id="UP001054945"/>
    </source>
</evidence>
<protein>
    <submittedName>
        <fullName evidence="2">Uncharacterized protein</fullName>
    </submittedName>
</protein>
<name>A0AAV4MK48_CAEEX</name>
<gene>
    <name evidence="2" type="ORF">CEXT_189261</name>
</gene>
<dbReference type="AlphaFoldDB" id="A0AAV4MK48"/>
<accession>A0AAV4MK48</accession>
<dbReference type="Proteomes" id="UP001054945">
    <property type="component" value="Unassembled WGS sequence"/>
</dbReference>
<feature type="region of interest" description="Disordered" evidence="1">
    <location>
        <begin position="1"/>
        <end position="25"/>
    </location>
</feature>
<sequence>MNIVRHFASNPGPLGPPPLSSPPLRPPLNIAKCETKHRKAVSLIRDRISSCVTGNRGRRLLWGSQENYWEVFRELIPEFERK</sequence>
<evidence type="ECO:0000313" key="2">
    <source>
        <dbReference type="EMBL" id="GIX72170.1"/>
    </source>
</evidence>